<reference evidence="1" key="2">
    <citation type="journal article" date="2015" name="Fish Shellfish Immunol.">
        <title>Early steps in the European eel (Anguilla anguilla)-Vibrio vulnificus interaction in the gills: Role of the RtxA13 toxin.</title>
        <authorList>
            <person name="Callol A."/>
            <person name="Pajuelo D."/>
            <person name="Ebbesson L."/>
            <person name="Teles M."/>
            <person name="MacKenzie S."/>
            <person name="Amaro C."/>
        </authorList>
    </citation>
    <scope>NUCLEOTIDE SEQUENCE</scope>
</reference>
<reference evidence="1" key="1">
    <citation type="submission" date="2014-11" db="EMBL/GenBank/DDBJ databases">
        <authorList>
            <person name="Amaro Gonzalez C."/>
        </authorList>
    </citation>
    <scope>NUCLEOTIDE SEQUENCE</scope>
</reference>
<organism evidence="1">
    <name type="scientific">Anguilla anguilla</name>
    <name type="common">European freshwater eel</name>
    <name type="synonym">Muraena anguilla</name>
    <dbReference type="NCBI Taxonomy" id="7936"/>
    <lineage>
        <taxon>Eukaryota</taxon>
        <taxon>Metazoa</taxon>
        <taxon>Chordata</taxon>
        <taxon>Craniata</taxon>
        <taxon>Vertebrata</taxon>
        <taxon>Euteleostomi</taxon>
        <taxon>Actinopterygii</taxon>
        <taxon>Neopterygii</taxon>
        <taxon>Teleostei</taxon>
        <taxon>Anguilliformes</taxon>
        <taxon>Anguillidae</taxon>
        <taxon>Anguilla</taxon>
    </lineage>
</organism>
<name>A0A0E9WC12_ANGAN</name>
<dbReference type="AlphaFoldDB" id="A0A0E9WC12"/>
<protein>
    <submittedName>
        <fullName evidence="1">Uncharacterized protein</fullName>
    </submittedName>
</protein>
<accession>A0A0E9WC12</accession>
<evidence type="ECO:0000313" key="1">
    <source>
        <dbReference type="EMBL" id="JAH87028.1"/>
    </source>
</evidence>
<sequence>MLVYCYHVCHTLYFVNRIFGIQGDAWLQVVSPLTQASLFLRVGPYLSSYQKSKPICF</sequence>
<proteinExistence type="predicted"/>
<dbReference type="EMBL" id="GBXM01021549">
    <property type="protein sequence ID" value="JAH87028.1"/>
    <property type="molecule type" value="Transcribed_RNA"/>
</dbReference>